<protein>
    <submittedName>
        <fullName evidence="1">Uncharacterized protein</fullName>
    </submittedName>
</protein>
<reference evidence="2" key="1">
    <citation type="journal article" date="2019" name="Nat. Commun.">
        <title>The genome of broomcorn millet.</title>
        <authorList>
            <person name="Zou C."/>
            <person name="Miki D."/>
            <person name="Li D."/>
            <person name="Tang Q."/>
            <person name="Xiao L."/>
            <person name="Rajput S."/>
            <person name="Deng P."/>
            <person name="Jia W."/>
            <person name="Huang R."/>
            <person name="Zhang M."/>
            <person name="Sun Y."/>
            <person name="Hu J."/>
            <person name="Fu X."/>
            <person name="Schnable P.S."/>
            <person name="Li F."/>
            <person name="Zhang H."/>
            <person name="Feng B."/>
            <person name="Zhu X."/>
            <person name="Liu R."/>
            <person name="Schnable J.C."/>
            <person name="Zhu J.-K."/>
            <person name="Zhang H."/>
        </authorList>
    </citation>
    <scope>NUCLEOTIDE SEQUENCE [LARGE SCALE GENOMIC DNA]</scope>
</reference>
<evidence type="ECO:0000313" key="1">
    <source>
        <dbReference type="EMBL" id="RLM87582.1"/>
    </source>
</evidence>
<comment type="caution">
    <text evidence="1">The sequence shown here is derived from an EMBL/GenBank/DDBJ whole genome shotgun (WGS) entry which is preliminary data.</text>
</comment>
<dbReference type="STRING" id="4540.A0A3L6QV51"/>
<dbReference type="InterPro" id="IPR009003">
    <property type="entry name" value="Peptidase_S1_PA"/>
</dbReference>
<dbReference type="EMBL" id="PQIB02000011">
    <property type="protein sequence ID" value="RLM87582.1"/>
    <property type="molecule type" value="Genomic_DNA"/>
</dbReference>
<sequence>MATSGLVKDTRSISGWQEFTVSTCKISKVGIGGPLIDLDGNFHGINFYGDEETRFLPRRKVLEFLKSFGLSRWPVPKPYWSYPTIEEPADPLAELPLLPMDLDSSSLQCCSR</sequence>
<name>A0A3L6QV51_PANMI</name>
<proteinExistence type="predicted"/>
<keyword evidence="2" id="KW-1185">Reference proteome</keyword>
<accession>A0A3L6QV51</accession>
<dbReference type="PANTHER" id="PTHR18868">
    <property type="entry name" value="OS07G0665300 PROTEIN-RELATED"/>
    <property type="match status" value="1"/>
</dbReference>
<gene>
    <name evidence="1" type="ORF">C2845_PM04G12230</name>
</gene>
<dbReference type="AlphaFoldDB" id="A0A3L6QV51"/>
<dbReference type="PANTHER" id="PTHR18868:SF37">
    <property type="entry name" value="OS07G0665300 PROTEIN"/>
    <property type="match status" value="1"/>
</dbReference>
<organism evidence="1 2">
    <name type="scientific">Panicum miliaceum</name>
    <name type="common">Proso millet</name>
    <name type="synonym">Broomcorn millet</name>
    <dbReference type="NCBI Taxonomy" id="4540"/>
    <lineage>
        <taxon>Eukaryota</taxon>
        <taxon>Viridiplantae</taxon>
        <taxon>Streptophyta</taxon>
        <taxon>Embryophyta</taxon>
        <taxon>Tracheophyta</taxon>
        <taxon>Spermatophyta</taxon>
        <taxon>Magnoliopsida</taxon>
        <taxon>Liliopsida</taxon>
        <taxon>Poales</taxon>
        <taxon>Poaceae</taxon>
        <taxon>PACMAD clade</taxon>
        <taxon>Panicoideae</taxon>
        <taxon>Panicodae</taxon>
        <taxon>Paniceae</taxon>
        <taxon>Panicinae</taxon>
        <taxon>Panicum</taxon>
        <taxon>Panicum sect. Panicum</taxon>
    </lineage>
</organism>
<dbReference type="SUPFAM" id="SSF50494">
    <property type="entry name" value="Trypsin-like serine proteases"/>
    <property type="match status" value="1"/>
</dbReference>
<evidence type="ECO:0000313" key="2">
    <source>
        <dbReference type="Proteomes" id="UP000275267"/>
    </source>
</evidence>
<dbReference type="Proteomes" id="UP000275267">
    <property type="component" value="Unassembled WGS sequence"/>
</dbReference>
<dbReference type="OrthoDB" id="690283at2759"/>